<evidence type="ECO:0000313" key="1">
    <source>
        <dbReference type="EMBL" id="JAH90502.1"/>
    </source>
</evidence>
<proteinExistence type="predicted"/>
<organism evidence="1">
    <name type="scientific">Anguilla anguilla</name>
    <name type="common">European freshwater eel</name>
    <name type="synonym">Muraena anguilla</name>
    <dbReference type="NCBI Taxonomy" id="7936"/>
    <lineage>
        <taxon>Eukaryota</taxon>
        <taxon>Metazoa</taxon>
        <taxon>Chordata</taxon>
        <taxon>Craniata</taxon>
        <taxon>Vertebrata</taxon>
        <taxon>Euteleostomi</taxon>
        <taxon>Actinopterygii</taxon>
        <taxon>Neopterygii</taxon>
        <taxon>Teleostei</taxon>
        <taxon>Anguilliformes</taxon>
        <taxon>Anguillidae</taxon>
        <taxon>Anguilla</taxon>
    </lineage>
</organism>
<accession>A0A0E9WJH8</accession>
<dbReference type="AlphaFoldDB" id="A0A0E9WJH8"/>
<reference evidence="1" key="2">
    <citation type="journal article" date="2015" name="Fish Shellfish Immunol.">
        <title>Early steps in the European eel (Anguilla anguilla)-Vibrio vulnificus interaction in the gills: Role of the RtxA13 toxin.</title>
        <authorList>
            <person name="Callol A."/>
            <person name="Pajuelo D."/>
            <person name="Ebbesson L."/>
            <person name="Teles M."/>
            <person name="MacKenzie S."/>
            <person name="Amaro C."/>
        </authorList>
    </citation>
    <scope>NUCLEOTIDE SEQUENCE</scope>
</reference>
<name>A0A0E9WJH8_ANGAN</name>
<dbReference type="EMBL" id="GBXM01018075">
    <property type="protein sequence ID" value="JAH90502.1"/>
    <property type="molecule type" value="Transcribed_RNA"/>
</dbReference>
<protein>
    <submittedName>
        <fullName evidence="1">Uncharacterized protein</fullName>
    </submittedName>
</protein>
<sequence>MIKLIGQFVGLFFHACSRGRCFPKRMRVTCGKARVLACLETKGGAPFVS</sequence>
<reference evidence="1" key="1">
    <citation type="submission" date="2014-11" db="EMBL/GenBank/DDBJ databases">
        <authorList>
            <person name="Amaro Gonzalez C."/>
        </authorList>
    </citation>
    <scope>NUCLEOTIDE SEQUENCE</scope>
</reference>